<dbReference type="PROSITE" id="PS50995">
    <property type="entry name" value="HTH_MARR_2"/>
    <property type="match status" value="1"/>
</dbReference>
<keyword evidence="2" id="KW-0238">DNA-binding</keyword>
<reference evidence="3" key="1">
    <citation type="submission" date="2016-10" db="EMBL/GenBank/DDBJ databases">
        <authorList>
            <person name="Varghese N."/>
            <person name="Submissions S."/>
        </authorList>
    </citation>
    <scope>NUCLEOTIDE SEQUENCE [LARGE SCALE GENOMIC DNA]</scope>
    <source>
        <strain evidence="3">DSM 21743</strain>
    </source>
</reference>
<evidence type="ECO:0000313" key="2">
    <source>
        <dbReference type="EMBL" id="SDU90212.1"/>
    </source>
</evidence>
<dbReference type="GO" id="GO:0003700">
    <property type="term" value="F:DNA-binding transcription factor activity"/>
    <property type="evidence" value="ECO:0007669"/>
    <property type="project" value="InterPro"/>
</dbReference>
<dbReference type="PRINTS" id="PR00598">
    <property type="entry name" value="HTHMARR"/>
</dbReference>
<dbReference type="PANTHER" id="PTHR33164:SF43">
    <property type="entry name" value="HTH-TYPE TRANSCRIPTIONAL REPRESSOR YETL"/>
    <property type="match status" value="1"/>
</dbReference>
<dbReference type="InterPro" id="IPR036390">
    <property type="entry name" value="WH_DNA-bd_sf"/>
</dbReference>
<dbReference type="GO" id="GO:0006950">
    <property type="term" value="P:response to stress"/>
    <property type="evidence" value="ECO:0007669"/>
    <property type="project" value="TreeGrafter"/>
</dbReference>
<dbReference type="RefSeq" id="WP_157719886.1">
    <property type="nucleotide sequence ID" value="NZ_LT629799.1"/>
</dbReference>
<dbReference type="Pfam" id="PF01047">
    <property type="entry name" value="MarR"/>
    <property type="match status" value="1"/>
</dbReference>
<accession>A0A1H2MAQ4</accession>
<dbReference type="Proteomes" id="UP000198825">
    <property type="component" value="Chromosome I"/>
</dbReference>
<dbReference type="SUPFAM" id="SSF46785">
    <property type="entry name" value="Winged helix' DNA-binding domain"/>
    <property type="match status" value="1"/>
</dbReference>
<dbReference type="InterPro" id="IPR039422">
    <property type="entry name" value="MarR/SlyA-like"/>
</dbReference>
<dbReference type="InterPro" id="IPR000835">
    <property type="entry name" value="HTH_MarR-typ"/>
</dbReference>
<protein>
    <submittedName>
        <fullName evidence="2">DNA-binding transcriptional regulator, MarR family</fullName>
    </submittedName>
</protein>
<keyword evidence="3" id="KW-1185">Reference proteome</keyword>
<dbReference type="PANTHER" id="PTHR33164">
    <property type="entry name" value="TRANSCRIPTIONAL REGULATOR, MARR FAMILY"/>
    <property type="match status" value="1"/>
</dbReference>
<dbReference type="InterPro" id="IPR036388">
    <property type="entry name" value="WH-like_DNA-bd_sf"/>
</dbReference>
<proteinExistence type="predicted"/>
<organism evidence="2 3">
    <name type="scientific">Microlunatus sagamiharensis</name>
    <dbReference type="NCBI Taxonomy" id="546874"/>
    <lineage>
        <taxon>Bacteria</taxon>
        <taxon>Bacillati</taxon>
        <taxon>Actinomycetota</taxon>
        <taxon>Actinomycetes</taxon>
        <taxon>Propionibacteriales</taxon>
        <taxon>Propionibacteriaceae</taxon>
        <taxon>Microlunatus</taxon>
    </lineage>
</organism>
<dbReference type="OrthoDB" id="8966183at2"/>
<dbReference type="GO" id="GO:0003677">
    <property type="term" value="F:DNA binding"/>
    <property type="evidence" value="ECO:0007669"/>
    <property type="project" value="UniProtKB-KW"/>
</dbReference>
<dbReference type="EMBL" id="LT629799">
    <property type="protein sequence ID" value="SDU90212.1"/>
    <property type="molecule type" value="Genomic_DNA"/>
</dbReference>
<evidence type="ECO:0000313" key="3">
    <source>
        <dbReference type="Proteomes" id="UP000198825"/>
    </source>
</evidence>
<dbReference type="Gene3D" id="1.10.10.10">
    <property type="entry name" value="Winged helix-like DNA-binding domain superfamily/Winged helix DNA-binding domain"/>
    <property type="match status" value="1"/>
</dbReference>
<dbReference type="AlphaFoldDB" id="A0A1H2MAQ4"/>
<evidence type="ECO:0000259" key="1">
    <source>
        <dbReference type="PROSITE" id="PS50995"/>
    </source>
</evidence>
<dbReference type="SMART" id="SM00347">
    <property type="entry name" value="HTH_MARR"/>
    <property type="match status" value="1"/>
</dbReference>
<feature type="domain" description="HTH marR-type" evidence="1">
    <location>
        <begin position="16"/>
        <end position="148"/>
    </location>
</feature>
<gene>
    <name evidence="2" type="ORF">SAMN04488544_1698</name>
</gene>
<name>A0A1H2MAQ4_9ACTN</name>
<sequence length="161" mass="17078">MSSDGPGTEIGVVERDFPVSYAIFAMARAHRAIAASRLAALGLYPGQELVLVQLGEGDGVPQKSLARALRVSHVTIAKMITRMERSGLVERRASPTDGRLSLVHLLDPGRALLQEVRRTWAALEQATTRDLDAAARAAFLAAAARVRPALDDAAGDATQPG</sequence>